<keyword evidence="9" id="KW-1185">Reference proteome</keyword>
<feature type="transmembrane region" description="Helical" evidence="7">
    <location>
        <begin position="267"/>
        <end position="288"/>
    </location>
</feature>
<comment type="similarity">
    <text evidence="2">Belongs to the UPF0718 family.</text>
</comment>
<name>A0A0W0WN23_9GAMM</name>
<dbReference type="EMBL" id="LNYO01000022">
    <property type="protein sequence ID" value="KTD33739.1"/>
    <property type="molecule type" value="Genomic_DNA"/>
</dbReference>
<dbReference type="GO" id="GO:0005886">
    <property type="term" value="C:plasma membrane"/>
    <property type="evidence" value="ECO:0007669"/>
    <property type="project" value="UniProtKB-SubCell"/>
</dbReference>
<keyword evidence="4 7" id="KW-0812">Transmembrane</keyword>
<feature type="transmembrane region" description="Helical" evidence="7">
    <location>
        <begin position="294"/>
        <end position="318"/>
    </location>
</feature>
<evidence type="ECO:0000313" key="9">
    <source>
        <dbReference type="Proteomes" id="UP000054725"/>
    </source>
</evidence>
<dbReference type="InterPro" id="IPR005524">
    <property type="entry name" value="DUF318"/>
</dbReference>
<evidence type="ECO:0000256" key="7">
    <source>
        <dbReference type="SAM" id="Phobius"/>
    </source>
</evidence>
<feature type="transmembrane region" description="Helical" evidence="7">
    <location>
        <begin position="54"/>
        <end position="74"/>
    </location>
</feature>
<dbReference type="PANTHER" id="PTHR42775">
    <property type="entry name" value="PERMEASE RV2963-RELATED"/>
    <property type="match status" value="1"/>
</dbReference>
<feature type="transmembrane region" description="Helical" evidence="7">
    <location>
        <begin position="339"/>
        <end position="361"/>
    </location>
</feature>
<sequence>MFMAIYHALEMSFLMSWEIFWALVLGFSLSAIVQAFVPKGKMGDLLPDSSPKSLGIACGLGAASSSCSYAAIALTRSLIRKGANFISAMGFQIASTNLVAELSILMILLLGWQFMLAELIGGLLVVGIMALIFYLCIPQKFIQEAKENAKSNIVGKMEAHAHMDMSLKEGSFLQKLFSKKGITAISHYFIMDWAAIWKDIVFGLIIAGALAAWIPKDFWHSFFLQSHPLLTKFWSPLIGPFVSIFSFVCSVGNVPLAAVLWNGGISFGGVVSFIYADLLIIPILHIYWKYYGFKMMSIIFVIFYTAMVLASLIIEFSFQLFHLIPKQRSAEIVEMSIKFNYTTVLNILFAVVAIIFLYWFWKTSGFKMLKKMK</sequence>
<organism evidence="8 9">
    <name type="scientific">Legionella nautarum</name>
    <dbReference type="NCBI Taxonomy" id="45070"/>
    <lineage>
        <taxon>Bacteria</taxon>
        <taxon>Pseudomonadati</taxon>
        <taxon>Pseudomonadota</taxon>
        <taxon>Gammaproteobacteria</taxon>
        <taxon>Legionellales</taxon>
        <taxon>Legionellaceae</taxon>
        <taxon>Legionella</taxon>
    </lineage>
</organism>
<dbReference type="Pfam" id="PF03773">
    <property type="entry name" value="ArsP_1"/>
    <property type="match status" value="1"/>
</dbReference>
<evidence type="ECO:0000256" key="2">
    <source>
        <dbReference type="ARBA" id="ARBA00006386"/>
    </source>
</evidence>
<evidence type="ECO:0000256" key="4">
    <source>
        <dbReference type="ARBA" id="ARBA00022692"/>
    </source>
</evidence>
<dbReference type="STRING" id="45070.Lnau_2216"/>
<feature type="transmembrane region" description="Helical" evidence="7">
    <location>
        <begin position="116"/>
        <end position="137"/>
    </location>
</feature>
<evidence type="ECO:0000313" key="8">
    <source>
        <dbReference type="EMBL" id="KTD33739.1"/>
    </source>
</evidence>
<dbReference type="PANTHER" id="PTHR42775:SF1">
    <property type="entry name" value="PERMEASE RV2963-RELATED"/>
    <property type="match status" value="1"/>
</dbReference>
<accession>A0A0W0WN23</accession>
<evidence type="ECO:0000256" key="5">
    <source>
        <dbReference type="ARBA" id="ARBA00022989"/>
    </source>
</evidence>
<dbReference type="PATRIC" id="fig|45070.6.peg.2340"/>
<keyword evidence="6 7" id="KW-0472">Membrane</keyword>
<dbReference type="RefSeq" id="WP_058505221.1">
    <property type="nucleotide sequence ID" value="NZ_CAAAIF010000007.1"/>
</dbReference>
<comment type="subcellular location">
    <subcellularLocation>
        <location evidence="1">Cell membrane</location>
        <topology evidence="1">Multi-pass membrane protein</topology>
    </subcellularLocation>
</comment>
<gene>
    <name evidence="8" type="ORF">Lnau_2216</name>
</gene>
<evidence type="ECO:0000256" key="6">
    <source>
        <dbReference type="ARBA" id="ARBA00023136"/>
    </source>
</evidence>
<dbReference type="AlphaFoldDB" id="A0A0W0WN23"/>
<evidence type="ECO:0000256" key="3">
    <source>
        <dbReference type="ARBA" id="ARBA00022475"/>
    </source>
</evidence>
<feature type="transmembrane region" description="Helical" evidence="7">
    <location>
        <begin position="195"/>
        <end position="214"/>
    </location>
</feature>
<comment type="caution">
    <text evidence="8">The sequence shown here is derived from an EMBL/GenBank/DDBJ whole genome shotgun (WGS) entry which is preliminary data.</text>
</comment>
<evidence type="ECO:0000256" key="1">
    <source>
        <dbReference type="ARBA" id="ARBA00004651"/>
    </source>
</evidence>
<protein>
    <submittedName>
        <fullName evidence="8">Putative permease</fullName>
    </submittedName>
</protein>
<dbReference type="Proteomes" id="UP000054725">
    <property type="component" value="Unassembled WGS sequence"/>
</dbReference>
<proteinExistence type="inferred from homology"/>
<reference evidence="8 9" key="1">
    <citation type="submission" date="2015-11" db="EMBL/GenBank/DDBJ databases">
        <title>Genomic analysis of 38 Legionella species identifies large and diverse effector repertoires.</title>
        <authorList>
            <person name="Burstein D."/>
            <person name="Amaro F."/>
            <person name="Zusman T."/>
            <person name="Lifshitz Z."/>
            <person name="Cohen O."/>
            <person name="Gilbert J.A."/>
            <person name="Pupko T."/>
            <person name="Shuman H.A."/>
            <person name="Segal G."/>
        </authorList>
    </citation>
    <scope>NUCLEOTIDE SEQUENCE [LARGE SCALE GENOMIC DNA]</scope>
    <source>
        <strain evidence="8 9">ATCC 49506</strain>
    </source>
</reference>
<feature type="transmembrane region" description="Helical" evidence="7">
    <location>
        <begin position="86"/>
        <end position="110"/>
    </location>
</feature>
<feature type="transmembrane region" description="Helical" evidence="7">
    <location>
        <begin position="234"/>
        <end position="260"/>
    </location>
</feature>
<keyword evidence="5 7" id="KW-1133">Transmembrane helix</keyword>
<dbReference type="InterPro" id="IPR053166">
    <property type="entry name" value="UPF0718_permease"/>
</dbReference>
<dbReference type="OrthoDB" id="9811980at2"/>
<keyword evidence="3" id="KW-1003">Cell membrane</keyword>